<dbReference type="PROSITE" id="PS50097">
    <property type="entry name" value="BTB"/>
    <property type="match status" value="1"/>
</dbReference>
<dbReference type="Pfam" id="PF00651">
    <property type="entry name" value="BTB"/>
    <property type="match status" value="1"/>
</dbReference>
<dbReference type="Gene3D" id="1.25.40.420">
    <property type="match status" value="1"/>
</dbReference>
<dbReference type="PANTHER" id="PTHR45774:SF4">
    <property type="entry name" value="AXUNDEAD, ISOFORM F"/>
    <property type="match status" value="1"/>
</dbReference>
<proteinExistence type="predicted"/>
<evidence type="ECO:0000313" key="3">
    <source>
        <dbReference type="Proteomes" id="UP000000311"/>
    </source>
</evidence>
<dbReference type="InterPro" id="IPR000210">
    <property type="entry name" value="BTB/POZ_dom"/>
</dbReference>
<dbReference type="InterPro" id="IPR011333">
    <property type="entry name" value="SKP1/BTB/POZ_sf"/>
</dbReference>
<evidence type="ECO:0000313" key="2">
    <source>
        <dbReference type="EMBL" id="EFN63890.1"/>
    </source>
</evidence>
<dbReference type="EMBL" id="GL442157">
    <property type="protein sequence ID" value="EFN63890.1"/>
    <property type="molecule type" value="Genomic_DNA"/>
</dbReference>
<sequence>MEKLNVFTLFKKYMKRSDRDTTPLLINSVENGMNYASDDSRSFRIQSKKEREKSHRRLLSRFYSKIQISPLIKTKTSQKDLPIDMSRASLITPENNLQAGDRCNVVMLEAGLPGDSWTYCVEREQLAKRSEWFRAMLTGPFAPPPTDSPPLLQLQHVDKRAFHHFLKYLHDEPVNFISVSTARATLDAAHQYLCPGLAQLAVKYLENHLTPSTVLEIYQGLGLYANDQREWGERGSDRSPNSPTAPPLPGDDAGAIAVVCTDLLLKCLSVIDSNPATVLDQERFEELSVQEVAELAYRDTLNLGSECILFSALDRWAAAECRRQGIEPLPINKRLVLSDDICFSVRYLLMNDREFVSGPMASGILTNEECVHIVSKILGHPESSKNDSLRSSTAVHPSRLSNIPRMGTYKCDEDCNMLRPGKKERQDNRKNRRKECASQGQRTCARIGNCLIQILACMFD</sequence>
<organism evidence="3">
    <name type="scientific">Camponotus floridanus</name>
    <name type="common">Florida carpenter ant</name>
    <dbReference type="NCBI Taxonomy" id="104421"/>
    <lineage>
        <taxon>Eukaryota</taxon>
        <taxon>Metazoa</taxon>
        <taxon>Ecdysozoa</taxon>
        <taxon>Arthropoda</taxon>
        <taxon>Hexapoda</taxon>
        <taxon>Insecta</taxon>
        <taxon>Pterygota</taxon>
        <taxon>Neoptera</taxon>
        <taxon>Endopterygota</taxon>
        <taxon>Hymenoptera</taxon>
        <taxon>Apocrita</taxon>
        <taxon>Aculeata</taxon>
        <taxon>Formicoidea</taxon>
        <taxon>Formicidae</taxon>
        <taxon>Formicinae</taxon>
        <taxon>Camponotus</taxon>
    </lineage>
</organism>
<protein>
    <submittedName>
        <fullName evidence="2">BTB/POZ domain-containing protein 2</fullName>
    </submittedName>
</protein>
<name>E2ARM8_CAMFO</name>
<dbReference type="OMA" id="ICFSVRY"/>
<evidence type="ECO:0000259" key="1">
    <source>
        <dbReference type="PROSITE" id="PS50097"/>
    </source>
</evidence>
<dbReference type="STRING" id="104421.E2ARM8"/>
<dbReference type="Pfam" id="PF07707">
    <property type="entry name" value="BACK"/>
    <property type="match status" value="1"/>
</dbReference>
<dbReference type="Gene3D" id="3.30.710.10">
    <property type="entry name" value="Potassium Channel Kv1.1, Chain A"/>
    <property type="match status" value="1"/>
</dbReference>
<dbReference type="Proteomes" id="UP000000311">
    <property type="component" value="Unassembled WGS sequence"/>
</dbReference>
<dbReference type="GO" id="GO:0022008">
    <property type="term" value="P:neurogenesis"/>
    <property type="evidence" value="ECO:0007669"/>
    <property type="project" value="TreeGrafter"/>
</dbReference>
<dbReference type="CDD" id="cd18186">
    <property type="entry name" value="BTB_POZ_ZBTB_KLHL-like"/>
    <property type="match status" value="1"/>
</dbReference>
<gene>
    <name evidence="2" type="ORF">EAG_14976</name>
</gene>
<dbReference type="OrthoDB" id="6335872at2759"/>
<dbReference type="PANTHER" id="PTHR45774">
    <property type="entry name" value="BTB/POZ DOMAIN-CONTAINING"/>
    <property type="match status" value="1"/>
</dbReference>
<dbReference type="InterPro" id="IPR011705">
    <property type="entry name" value="BACK"/>
</dbReference>
<reference evidence="2 3" key="1">
    <citation type="journal article" date="2010" name="Science">
        <title>Genomic comparison of the ants Camponotus floridanus and Harpegnathos saltator.</title>
        <authorList>
            <person name="Bonasio R."/>
            <person name="Zhang G."/>
            <person name="Ye C."/>
            <person name="Mutti N.S."/>
            <person name="Fang X."/>
            <person name="Qin N."/>
            <person name="Donahue G."/>
            <person name="Yang P."/>
            <person name="Li Q."/>
            <person name="Li C."/>
            <person name="Zhang P."/>
            <person name="Huang Z."/>
            <person name="Berger S.L."/>
            <person name="Reinberg D."/>
            <person name="Wang J."/>
            <person name="Liebig J."/>
        </authorList>
    </citation>
    <scope>NUCLEOTIDE SEQUENCE [LARGE SCALE GENOMIC DNA]</scope>
    <source>
        <strain evidence="3">C129</strain>
    </source>
</reference>
<keyword evidence="3" id="KW-1185">Reference proteome</keyword>
<dbReference type="GO" id="GO:0005829">
    <property type="term" value="C:cytosol"/>
    <property type="evidence" value="ECO:0007669"/>
    <property type="project" value="TreeGrafter"/>
</dbReference>
<dbReference type="InParanoid" id="E2ARM8"/>
<dbReference type="SMART" id="SM00225">
    <property type="entry name" value="BTB"/>
    <property type="match status" value="1"/>
</dbReference>
<accession>E2ARM8</accession>
<feature type="domain" description="BTB" evidence="1">
    <location>
        <begin position="103"/>
        <end position="178"/>
    </location>
</feature>
<dbReference type="SMART" id="SM00875">
    <property type="entry name" value="BACK"/>
    <property type="match status" value="1"/>
</dbReference>
<dbReference type="AlphaFoldDB" id="E2ARM8"/>
<dbReference type="SUPFAM" id="SSF54695">
    <property type="entry name" value="POZ domain"/>
    <property type="match status" value="1"/>
</dbReference>